<evidence type="ECO:0000313" key="2">
    <source>
        <dbReference type="Proteomes" id="UP000184510"/>
    </source>
</evidence>
<accession>A0A1M6NI26</accession>
<evidence type="ECO:0000313" key="1">
    <source>
        <dbReference type="EMBL" id="SHJ95330.1"/>
    </source>
</evidence>
<reference evidence="1 2" key="1">
    <citation type="submission" date="2016-11" db="EMBL/GenBank/DDBJ databases">
        <authorList>
            <person name="Jaros S."/>
            <person name="Januszkiewicz K."/>
            <person name="Wedrychowicz H."/>
        </authorList>
    </citation>
    <scope>NUCLEOTIDE SEQUENCE [LARGE SCALE GENOMIC DNA]</scope>
    <source>
        <strain evidence="1 2">DSM 18772</strain>
    </source>
</reference>
<organism evidence="1 2">
    <name type="scientific">Rubritalea squalenifaciens DSM 18772</name>
    <dbReference type="NCBI Taxonomy" id="1123071"/>
    <lineage>
        <taxon>Bacteria</taxon>
        <taxon>Pseudomonadati</taxon>
        <taxon>Verrucomicrobiota</taxon>
        <taxon>Verrucomicrobiia</taxon>
        <taxon>Verrucomicrobiales</taxon>
        <taxon>Rubritaleaceae</taxon>
        <taxon>Rubritalea</taxon>
    </lineage>
</organism>
<keyword evidence="2" id="KW-1185">Reference proteome</keyword>
<gene>
    <name evidence="1" type="ORF">SAMN02745181_2862</name>
</gene>
<protein>
    <submittedName>
        <fullName evidence="1">Uncharacterized protein</fullName>
    </submittedName>
</protein>
<dbReference type="Proteomes" id="UP000184510">
    <property type="component" value="Unassembled WGS sequence"/>
</dbReference>
<name>A0A1M6NI26_9BACT</name>
<proteinExistence type="predicted"/>
<sequence>MARNLASPPATFIMKVKVFIATSLFLLSGWLGLAYFHQVDMASYSAQDDANLALSADQDETPDLVSKLPTPDELGTIVAE</sequence>
<dbReference type="RefSeq" id="WP_159434969.1">
    <property type="nucleotide sequence ID" value="NZ_FQYR01000005.1"/>
</dbReference>
<dbReference type="EMBL" id="FQYR01000005">
    <property type="protein sequence ID" value="SHJ95330.1"/>
    <property type="molecule type" value="Genomic_DNA"/>
</dbReference>
<dbReference type="InParanoid" id="A0A1M6NI26"/>
<dbReference type="AlphaFoldDB" id="A0A1M6NI26"/>